<gene>
    <name evidence="7" type="ORF">GDH07_19125</name>
</gene>
<dbReference type="Pfam" id="PF21943">
    <property type="entry name" value="TetR_C_46"/>
    <property type="match status" value="1"/>
</dbReference>
<dbReference type="SUPFAM" id="SSF46689">
    <property type="entry name" value="Homeodomain-like"/>
    <property type="match status" value="1"/>
</dbReference>
<reference evidence="7 8" key="1">
    <citation type="submission" date="2019-10" db="EMBL/GenBank/DDBJ databases">
        <title>Pseudomonas dajingensis sp. nov., isolated from the profound head ulcers of farmed Murray cod (Maccullochella peelii peelii).</title>
        <authorList>
            <person name="Liu Y."/>
        </authorList>
    </citation>
    <scope>NUCLEOTIDE SEQUENCE [LARGE SCALE GENOMIC DNA]</scope>
    <source>
        <strain evidence="7 8">MC042</strain>
    </source>
</reference>
<comment type="caution">
    <text evidence="7">The sequence shown here is derived from an EMBL/GenBank/DDBJ whole genome shotgun (WGS) entry which is preliminary data.</text>
</comment>
<evidence type="ECO:0000313" key="7">
    <source>
        <dbReference type="EMBL" id="MQA55433.1"/>
    </source>
</evidence>
<feature type="domain" description="HTH tetR-type" evidence="6">
    <location>
        <begin position="28"/>
        <end position="88"/>
    </location>
</feature>
<proteinExistence type="predicted"/>
<dbReference type="Pfam" id="PF00440">
    <property type="entry name" value="TetR_N"/>
    <property type="match status" value="1"/>
</dbReference>
<dbReference type="GO" id="GO:0000976">
    <property type="term" value="F:transcription cis-regulatory region binding"/>
    <property type="evidence" value="ECO:0007669"/>
    <property type="project" value="TreeGrafter"/>
</dbReference>
<evidence type="ECO:0000256" key="4">
    <source>
        <dbReference type="PROSITE-ProRule" id="PRU00335"/>
    </source>
</evidence>
<dbReference type="InterPro" id="IPR054129">
    <property type="entry name" value="DesT_TetR_C"/>
</dbReference>
<dbReference type="InterPro" id="IPR050109">
    <property type="entry name" value="HTH-type_TetR-like_transc_reg"/>
</dbReference>
<dbReference type="PANTHER" id="PTHR30055">
    <property type="entry name" value="HTH-TYPE TRANSCRIPTIONAL REGULATOR RUTR"/>
    <property type="match status" value="1"/>
</dbReference>
<feature type="DNA-binding region" description="H-T-H motif" evidence="4">
    <location>
        <begin position="51"/>
        <end position="70"/>
    </location>
</feature>
<dbReference type="InterPro" id="IPR001647">
    <property type="entry name" value="HTH_TetR"/>
</dbReference>
<dbReference type="GO" id="GO:0003700">
    <property type="term" value="F:DNA-binding transcription factor activity"/>
    <property type="evidence" value="ECO:0007669"/>
    <property type="project" value="TreeGrafter"/>
</dbReference>
<dbReference type="EMBL" id="WHUV01000003">
    <property type="protein sequence ID" value="MQA55433.1"/>
    <property type="molecule type" value="Genomic_DNA"/>
</dbReference>
<keyword evidence="2 4" id="KW-0238">DNA-binding</keyword>
<name>A0A7X1PPE6_9PSED</name>
<protein>
    <submittedName>
        <fullName evidence="7">TetR family transcriptional regulator</fullName>
    </submittedName>
</protein>
<accession>A0A7X1PPE6</accession>
<keyword evidence="3" id="KW-0804">Transcription</keyword>
<evidence type="ECO:0000259" key="6">
    <source>
        <dbReference type="PROSITE" id="PS50977"/>
    </source>
</evidence>
<dbReference type="PROSITE" id="PS50977">
    <property type="entry name" value="HTH_TETR_2"/>
    <property type="match status" value="1"/>
</dbReference>
<dbReference type="InterPro" id="IPR009057">
    <property type="entry name" value="Homeodomain-like_sf"/>
</dbReference>
<organism evidence="7 8">
    <name type="scientific">Pseudomonas piscis</name>
    <dbReference type="NCBI Taxonomy" id="2614538"/>
    <lineage>
        <taxon>Bacteria</taxon>
        <taxon>Pseudomonadati</taxon>
        <taxon>Pseudomonadota</taxon>
        <taxon>Gammaproteobacteria</taxon>
        <taxon>Pseudomonadales</taxon>
        <taxon>Pseudomonadaceae</taxon>
        <taxon>Pseudomonas</taxon>
    </lineage>
</organism>
<evidence type="ECO:0000313" key="8">
    <source>
        <dbReference type="Proteomes" id="UP000486534"/>
    </source>
</evidence>
<keyword evidence="1" id="KW-0805">Transcription regulation</keyword>
<dbReference type="Proteomes" id="UP000486534">
    <property type="component" value="Unassembled WGS sequence"/>
</dbReference>
<feature type="region of interest" description="Disordered" evidence="5">
    <location>
        <begin position="1"/>
        <end position="22"/>
    </location>
</feature>
<evidence type="ECO:0000256" key="1">
    <source>
        <dbReference type="ARBA" id="ARBA00023015"/>
    </source>
</evidence>
<dbReference type="PRINTS" id="PR00455">
    <property type="entry name" value="HTHTETR"/>
</dbReference>
<evidence type="ECO:0000256" key="3">
    <source>
        <dbReference type="ARBA" id="ARBA00023163"/>
    </source>
</evidence>
<dbReference type="Gene3D" id="1.10.357.10">
    <property type="entry name" value="Tetracycline Repressor, domain 2"/>
    <property type="match status" value="1"/>
</dbReference>
<evidence type="ECO:0000256" key="5">
    <source>
        <dbReference type="SAM" id="MobiDB-lite"/>
    </source>
</evidence>
<dbReference type="PANTHER" id="PTHR30055:SF146">
    <property type="entry name" value="HTH-TYPE TRANSCRIPTIONAL DUAL REGULATOR CECR"/>
    <property type="match status" value="1"/>
</dbReference>
<dbReference type="AlphaFoldDB" id="A0A7X1PPE6"/>
<evidence type="ECO:0000256" key="2">
    <source>
        <dbReference type="ARBA" id="ARBA00023125"/>
    </source>
</evidence>
<sequence>MSRGEPFMKSSSTVPKVSGHKHGRVPRAIRELQILDIAEQQFIDLGYESTTVESVRLAAGVSRPIIYDHYGSKDKLYLACVKRARQQYEEKLIDLANLQLSPVESLARGADLYLSIIEENPKRWQALFGGSLVPMSGKLGDELSNVRHGTVELLAQLIQAQAPDTDPERVEAFALAVFAVGENMGRWWLRHPEIPRSRVLSHNLAFISNGLSQLANDELPSIQD</sequence>